<evidence type="ECO:0000313" key="2">
    <source>
        <dbReference type="EMBL" id="MBB5284422.1"/>
    </source>
</evidence>
<accession>A0A840TS80</accession>
<evidence type="ECO:0000313" key="3">
    <source>
        <dbReference type="Proteomes" id="UP000557307"/>
    </source>
</evidence>
<organism evidence="2 3">
    <name type="scientific">Rhabdobacter roseus</name>
    <dbReference type="NCBI Taxonomy" id="1655419"/>
    <lineage>
        <taxon>Bacteria</taxon>
        <taxon>Pseudomonadati</taxon>
        <taxon>Bacteroidota</taxon>
        <taxon>Cytophagia</taxon>
        <taxon>Cytophagales</taxon>
        <taxon>Cytophagaceae</taxon>
        <taxon>Rhabdobacter</taxon>
    </lineage>
</organism>
<evidence type="ECO:0000256" key="1">
    <source>
        <dbReference type="SAM" id="Phobius"/>
    </source>
</evidence>
<gene>
    <name evidence="2" type="ORF">HNQ92_002565</name>
</gene>
<reference evidence="2 3" key="1">
    <citation type="submission" date="2020-08" db="EMBL/GenBank/DDBJ databases">
        <title>Genomic Encyclopedia of Type Strains, Phase IV (KMG-IV): sequencing the most valuable type-strain genomes for metagenomic binning, comparative biology and taxonomic classification.</title>
        <authorList>
            <person name="Goeker M."/>
        </authorList>
    </citation>
    <scope>NUCLEOTIDE SEQUENCE [LARGE SCALE GENOMIC DNA]</scope>
    <source>
        <strain evidence="2 3">DSM 105074</strain>
    </source>
</reference>
<dbReference type="Proteomes" id="UP000557307">
    <property type="component" value="Unassembled WGS sequence"/>
</dbReference>
<sequence>MKQLLILLLICTALSSCRSIQRSLSQADSTAVRSEQSAEKWNREIIREYQPYPVRLDSPIYHPPQIHVLETKVPGQPVLIREVIRDQGERSQAKQEEKTVATVERAVEKDYSTLIQIALALFALFLLLLGVGFLIVVWALLIRKR</sequence>
<keyword evidence="3" id="KW-1185">Reference proteome</keyword>
<keyword evidence="1" id="KW-0472">Membrane</keyword>
<proteinExistence type="predicted"/>
<keyword evidence="1" id="KW-1133">Transmembrane helix</keyword>
<comment type="caution">
    <text evidence="2">The sequence shown here is derived from an EMBL/GenBank/DDBJ whole genome shotgun (WGS) entry which is preliminary data.</text>
</comment>
<protein>
    <submittedName>
        <fullName evidence="2">Uncharacterized protein YceK</fullName>
    </submittedName>
</protein>
<keyword evidence="1" id="KW-0812">Transmembrane</keyword>
<dbReference type="AlphaFoldDB" id="A0A840TS80"/>
<name>A0A840TS80_9BACT</name>
<dbReference type="PROSITE" id="PS51257">
    <property type="entry name" value="PROKAR_LIPOPROTEIN"/>
    <property type="match status" value="1"/>
</dbReference>
<dbReference type="RefSeq" id="WP_184174361.1">
    <property type="nucleotide sequence ID" value="NZ_JACHGF010000003.1"/>
</dbReference>
<dbReference type="EMBL" id="JACHGF010000003">
    <property type="protein sequence ID" value="MBB5284422.1"/>
    <property type="molecule type" value="Genomic_DNA"/>
</dbReference>
<feature type="transmembrane region" description="Helical" evidence="1">
    <location>
        <begin position="117"/>
        <end position="141"/>
    </location>
</feature>